<dbReference type="InterPro" id="IPR056546">
    <property type="entry name" value="MreB_MamK-like"/>
</dbReference>
<sequence>MFNFGVKYLSVDLGQVNTTIKYDQTDNLVKEPTIVAFDVIKKDYISFGINAEQLVGRFPTSKLIVRPFKNGKIVNYNAMLYFVKSLLMKFGPLDRLNVLISIPNFPNFRTKERFKHELMAMGVRNVTVEDKIITNTVYLRKKEKLSVSHYLLIDIGSNLTSFANFSDQKLKVRLFRQGINSFNQLVKKEFIEKFGVILSNNTVEYLKSNFFMNSSDYDGNRNLKIKGIESKTGLPIYLNISNKIIEQITNKTMDRFSKEIKKFIKILPESIQNHIIRQGIILTGDSSLLNNLSLAVKEKTGLTVLIPPNPADSAAIGGWDKLIELSHG</sequence>
<dbReference type="GO" id="GO:0005737">
    <property type="term" value="C:cytoplasm"/>
    <property type="evidence" value="ECO:0007669"/>
    <property type="project" value="UniProtKB-SubCell"/>
</dbReference>
<dbReference type="AlphaFoldDB" id="A0AAU9CQJ0"/>
<dbReference type="GO" id="GO:0005524">
    <property type="term" value="F:ATP binding"/>
    <property type="evidence" value="ECO:0007669"/>
    <property type="project" value="UniProtKB-KW"/>
</dbReference>
<evidence type="ECO:0000313" key="8">
    <source>
        <dbReference type="Proteomes" id="UP001321804"/>
    </source>
</evidence>
<evidence type="ECO:0000256" key="1">
    <source>
        <dbReference type="ARBA" id="ARBA00004496"/>
    </source>
</evidence>
<dbReference type="GO" id="GO:0008360">
    <property type="term" value="P:regulation of cell shape"/>
    <property type="evidence" value="ECO:0007669"/>
    <property type="project" value="UniProtKB-KW"/>
</dbReference>
<dbReference type="PANTHER" id="PTHR42749">
    <property type="entry name" value="CELL SHAPE-DETERMINING PROTEIN MREB"/>
    <property type="match status" value="1"/>
</dbReference>
<dbReference type="InterPro" id="IPR004753">
    <property type="entry name" value="MreB"/>
</dbReference>
<evidence type="ECO:0000313" key="7">
    <source>
        <dbReference type="EMBL" id="BDR56204.1"/>
    </source>
</evidence>
<dbReference type="Pfam" id="PF06723">
    <property type="entry name" value="MreB_Mbl"/>
    <property type="match status" value="1"/>
</dbReference>
<dbReference type="GO" id="GO:0000902">
    <property type="term" value="P:cell morphogenesis"/>
    <property type="evidence" value="ECO:0007669"/>
    <property type="project" value="InterPro"/>
</dbReference>
<organism evidence="7 8">
    <name type="scientific">Xylocopilactobacillus apis</name>
    <dbReference type="NCBI Taxonomy" id="2932183"/>
    <lineage>
        <taxon>Bacteria</taxon>
        <taxon>Bacillati</taxon>
        <taxon>Bacillota</taxon>
        <taxon>Bacilli</taxon>
        <taxon>Lactobacillales</taxon>
        <taxon>Lactobacillaceae</taxon>
        <taxon>Xylocopilactobacillus</taxon>
    </lineage>
</organism>
<evidence type="ECO:0000256" key="2">
    <source>
        <dbReference type="ARBA" id="ARBA00022490"/>
    </source>
</evidence>
<evidence type="ECO:0000256" key="6">
    <source>
        <dbReference type="ARBA" id="ARBA00023458"/>
    </source>
</evidence>
<keyword evidence="8" id="KW-1185">Reference proteome</keyword>
<evidence type="ECO:0000256" key="3">
    <source>
        <dbReference type="ARBA" id="ARBA00022741"/>
    </source>
</evidence>
<comment type="similarity">
    <text evidence="6">Belongs to the FtsA/MreB family.</text>
</comment>
<protein>
    <submittedName>
        <fullName evidence="7">Uncharacterized protein</fullName>
    </submittedName>
</protein>
<dbReference type="PRINTS" id="PR01652">
    <property type="entry name" value="SHAPEPROTEIN"/>
</dbReference>
<dbReference type="Proteomes" id="UP001321804">
    <property type="component" value="Chromosome"/>
</dbReference>
<reference evidence="7 8" key="1">
    <citation type="journal article" date="2023" name="Microbiol. Spectr.">
        <title>Symbiosis of Carpenter Bees with Uncharacterized Lactic Acid Bacteria Showing NAD Auxotrophy.</title>
        <authorList>
            <person name="Kawasaki S."/>
            <person name="Ozawa K."/>
            <person name="Mori T."/>
            <person name="Yamamoto A."/>
            <person name="Ito M."/>
            <person name="Ohkuma M."/>
            <person name="Sakamoto M."/>
            <person name="Matsutani M."/>
        </authorList>
    </citation>
    <scope>NUCLEOTIDE SEQUENCE [LARGE SCALE GENOMIC DNA]</scope>
    <source>
        <strain evidence="7 8">KimC2</strain>
    </source>
</reference>
<dbReference type="RefSeq" id="WP_317698083.1">
    <property type="nucleotide sequence ID" value="NZ_AP026801.1"/>
</dbReference>
<gene>
    <name evidence="7" type="ORF">KIMC2_07660</name>
</gene>
<dbReference type="KEGG" id="xak:KIMC2_07660"/>
<keyword evidence="4" id="KW-0067">ATP-binding</keyword>
<dbReference type="EMBL" id="AP026801">
    <property type="protein sequence ID" value="BDR56204.1"/>
    <property type="molecule type" value="Genomic_DNA"/>
</dbReference>
<dbReference type="PANTHER" id="PTHR42749:SF1">
    <property type="entry name" value="CELL SHAPE-DETERMINING PROTEIN MREB"/>
    <property type="match status" value="1"/>
</dbReference>
<comment type="subcellular location">
    <subcellularLocation>
        <location evidence="1">Cytoplasm</location>
    </subcellularLocation>
</comment>
<dbReference type="Gene3D" id="3.30.420.40">
    <property type="match status" value="2"/>
</dbReference>
<evidence type="ECO:0000256" key="4">
    <source>
        <dbReference type="ARBA" id="ARBA00022840"/>
    </source>
</evidence>
<name>A0AAU9CQJ0_9LACO</name>
<keyword evidence="5" id="KW-0133">Cell shape</keyword>
<keyword evidence="2" id="KW-0963">Cytoplasm</keyword>
<dbReference type="SUPFAM" id="SSF53067">
    <property type="entry name" value="Actin-like ATPase domain"/>
    <property type="match status" value="2"/>
</dbReference>
<keyword evidence="3" id="KW-0547">Nucleotide-binding</keyword>
<proteinExistence type="inferred from homology"/>
<accession>A0AAU9CQJ0</accession>
<evidence type="ECO:0000256" key="5">
    <source>
        <dbReference type="ARBA" id="ARBA00022960"/>
    </source>
</evidence>
<dbReference type="InterPro" id="IPR043129">
    <property type="entry name" value="ATPase_NBD"/>
</dbReference>